<dbReference type="Proteomes" id="UP001458880">
    <property type="component" value="Unassembled WGS sequence"/>
</dbReference>
<sequence length="80" mass="9453">MHTSINETLIQIPYRNTSCLYENEKHCWDARSMGLSSSKWKLMFFKGGENVDQRRRQTAFNSNAPDEIFIRHSLILFADR</sequence>
<name>A0AAW1LTF1_POPJA</name>
<comment type="caution">
    <text evidence="1">The sequence shown here is derived from an EMBL/GenBank/DDBJ whole genome shotgun (WGS) entry which is preliminary data.</text>
</comment>
<gene>
    <name evidence="1" type="ORF">QE152_g10831</name>
</gene>
<dbReference type="EMBL" id="JASPKY010000102">
    <property type="protein sequence ID" value="KAK9737285.1"/>
    <property type="molecule type" value="Genomic_DNA"/>
</dbReference>
<accession>A0AAW1LTF1</accession>
<evidence type="ECO:0008006" key="3">
    <source>
        <dbReference type="Google" id="ProtNLM"/>
    </source>
</evidence>
<protein>
    <recommendedName>
        <fullName evidence="3">Ycf15</fullName>
    </recommendedName>
</protein>
<evidence type="ECO:0000313" key="1">
    <source>
        <dbReference type="EMBL" id="KAK9737285.1"/>
    </source>
</evidence>
<organism evidence="1 2">
    <name type="scientific">Popillia japonica</name>
    <name type="common">Japanese beetle</name>
    <dbReference type="NCBI Taxonomy" id="7064"/>
    <lineage>
        <taxon>Eukaryota</taxon>
        <taxon>Metazoa</taxon>
        <taxon>Ecdysozoa</taxon>
        <taxon>Arthropoda</taxon>
        <taxon>Hexapoda</taxon>
        <taxon>Insecta</taxon>
        <taxon>Pterygota</taxon>
        <taxon>Neoptera</taxon>
        <taxon>Endopterygota</taxon>
        <taxon>Coleoptera</taxon>
        <taxon>Polyphaga</taxon>
        <taxon>Scarabaeiformia</taxon>
        <taxon>Scarabaeidae</taxon>
        <taxon>Rutelinae</taxon>
        <taxon>Popillia</taxon>
    </lineage>
</organism>
<dbReference type="AlphaFoldDB" id="A0AAW1LTF1"/>
<proteinExistence type="predicted"/>
<reference evidence="1 2" key="1">
    <citation type="journal article" date="2024" name="BMC Genomics">
        <title>De novo assembly and annotation of Popillia japonica's genome with initial clues to its potential as an invasive pest.</title>
        <authorList>
            <person name="Cucini C."/>
            <person name="Boschi S."/>
            <person name="Funari R."/>
            <person name="Cardaioli E."/>
            <person name="Iannotti N."/>
            <person name="Marturano G."/>
            <person name="Paoli F."/>
            <person name="Bruttini M."/>
            <person name="Carapelli A."/>
            <person name="Frati F."/>
            <person name="Nardi F."/>
        </authorList>
    </citation>
    <scope>NUCLEOTIDE SEQUENCE [LARGE SCALE GENOMIC DNA]</scope>
    <source>
        <strain evidence="1">DMR45628</strain>
    </source>
</reference>
<evidence type="ECO:0000313" key="2">
    <source>
        <dbReference type="Proteomes" id="UP001458880"/>
    </source>
</evidence>
<keyword evidence="2" id="KW-1185">Reference proteome</keyword>